<dbReference type="PANTHER" id="PTHR33050">
    <property type="entry name" value="REVERSE TRANSCRIPTASE DOMAIN-CONTAINING PROTEIN"/>
    <property type="match status" value="1"/>
</dbReference>
<feature type="region of interest" description="Disordered" evidence="7">
    <location>
        <begin position="594"/>
        <end position="627"/>
    </location>
</feature>
<name>A0A8S3TXI2_MYTED</name>
<keyword evidence="4" id="KW-0255">Endonuclease</keyword>
<evidence type="ECO:0000313" key="11">
    <source>
        <dbReference type="Proteomes" id="UP000683360"/>
    </source>
</evidence>
<dbReference type="Gene3D" id="3.30.70.270">
    <property type="match status" value="1"/>
</dbReference>
<dbReference type="GO" id="GO:0004519">
    <property type="term" value="F:endonuclease activity"/>
    <property type="evidence" value="ECO:0007669"/>
    <property type="project" value="UniProtKB-KW"/>
</dbReference>
<evidence type="ECO:0000256" key="1">
    <source>
        <dbReference type="ARBA" id="ARBA00022679"/>
    </source>
</evidence>
<dbReference type="CDD" id="cd09275">
    <property type="entry name" value="RNase_HI_RT_DIRS1"/>
    <property type="match status" value="1"/>
</dbReference>
<keyword evidence="5" id="KW-0378">Hydrolase</keyword>
<evidence type="ECO:0000256" key="4">
    <source>
        <dbReference type="ARBA" id="ARBA00022759"/>
    </source>
</evidence>
<evidence type="ECO:0000256" key="5">
    <source>
        <dbReference type="ARBA" id="ARBA00022801"/>
    </source>
</evidence>
<evidence type="ECO:0000259" key="9">
    <source>
        <dbReference type="Pfam" id="PF17917"/>
    </source>
</evidence>
<dbReference type="InterPro" id="IPR041373">
    <property type="entry name" value="RT_RNaseH"/>
</dbReference>
<dbReference type="Proteomes" id="UP000683360">
    <property type="component" value="Unassembled WGS sequence"/>
</dbReference>
<evidence type="ECO:0000259" key="8">
    <source>
        <dbReference type="Pfam" id="PF00078"/>
    </source>
</evidence>
<feature type="domain" description="Reverse transcriptase RNase H-like" evidence="9">
    <location>
        <begin position="331"/>
        <end position="408"/>
    </location>
</feature>
<dbReference type="SUPFAM" id="SSF56672">
    <property type="entry name" value="DNA/RNA polymerases"/>
    <property type="match status" value="1"/>
</dbReference>
<sequence length="627" mass="71408">MDIGQKIVKKGEIQQLPEEHQTERSPDILKVQNVDNFDSFYDYESGTSCINVKNRLRNSLDFWKNIHASKFILDLIENGYKIPLINEPESVLLRNNKSALEHKDFVEKAVQELIDASLIKEVSNRPHVVNPLTVSINSSVLPFGLCSAGYVFTKVVRPLIAHWRKDGIKITVYLDDGLCLAETEKLCCEQSVRVKNDLILSGFVPNKDKCIWTPVQTLLWLGFTWNLKSSLMELPLIKIENFVNLIDVILSKAFKVKIRLLAKLCGKIISFSPAIGNVTQIMTRCTFSVINLRQDWDQYVDLRQHSDSIQEIMFWKQNIHCLKPVPLLRNNSEFNVFTDASDIGAGGYLQGTDYIAHRQWSVTEATKSSTWREIKAIELALDSFAKVLEHSSVTFFTDNQNAVSIIKKGISCRAEGTLVVPKWQSAAFWPLIFKQNSEYACYVVDVLEFHETERIFVAGNNLNSLFANGKFHGKILATIFSVGFWSQNEQIKHPELKSLFNSLSSTIIDARAKSTVEKYAGYFKRFVKWTEKYSEIKCVLPCQEFGCLFSILFPLFIVSANEAEEPQQNFNFPLKLFSPVVSISNSLYSSLFKKPGTASKPKESTSQQSSESRSSPRRHIRLQESHR</sequence>
<dbReference type="InterPro" id="IPR043502">
    <property type="entry name" value="DNA/RNA_pol_sf"/>
</dbReference>
<dbReference type="InterPro" id="IPR043128">
    <property type="entry name" value="Rev_trsase/Diguanyl_cyclase"/>
</dbReference>
<keyword evidence="11" id="KW-1185">Reference proteome</keyword>
<dbReference type="InterPro" id="IPR036397">
    <property type="entry name" value="RNaseH_sf"/>
</dbReference>
<gene>
    <name evidence="10" type="ORF">MEDL_50317</name>
</gene>
<dbReference type="GO" id="GO:0016787">
    <property type="term" value="F:hydrolase activity"/>
    <property type="evidence" value="ECO:0007669"/>
    <property type="project" value="UniProtKB-KW"/>
</dbReference>
<evidence type="ECO:0000256" key="2">
    <source>
        <dbReference type="ARBA" id="ARBA00022695"/>
    </source>
</evidence>
<evidence type="ECO:0008006" key="12">
    <source>
        <dbReference type="Google" id="ProtNLM"/>
    </source>
</evidence>
<evidence type="ECO:0000256" key="7">
    <source>
        <dbReference type="SAM" id="MobiDB-lite"/>
    </source>
</evidence>
<proteinExistence type="predicted"/>
<dbReference type="GO" id="GO:0003964">
    <property type="term" value="F:RNA-directed DNA polymerase activity"/>
    <property type="evidence" value="ECO:0007669"/>
    <property type="project" value="UniProtKB-KW"/>
</dbReference>
<evidence type="ECO:0000256" key="6">
    <source>
        <dbReference type="ARBA" id="ARBA00022918"/>
    </source>
</evidence>
<keyword evidence="6" id="KW-0695">RNA-directed DNA polymerase</keyword>
<dbReference type="GO" id="GO:0003676">
    <property type="term" value="F:nucleic acid binding"/>
    <property type="evidence" value="ECO:0007669"/>
    <property type="project" value="InterPro"/>
</dbReference>
<dbReference type="AlphaFoldDB" id="A0A8S3TXI2"/>
<accession>A0A8S3TXI2</accession>
<evidence type="ECO:0000313" key="10">
    <source>
        <dbReference type="EMBL" id="CAG2237876.1"/>
    </source>
</evidence>
<dbReference type="InterPro" id="IPR000477">
    <property type="entry name" value="RT_dom"/>
</dbReference>
<feature type="domain" description="Reverse transcriptase" evidence="8">
    <location>
        <begin position="133"/>
        <end position="224"/>
    </location>
</feature>
<comment type="caution">
    <text evidence="10">The sequence shown here is derived from an EMBL/GenBank/DDBJ whole genome shotgun (WGS) entry which is preliminary data.</text>
</comment>
<keyword evidence="2" id="KW-0548">Nucleotidyltransferase</keyword>
<dbReference type="PANTHER" id="PTHR33050:SF7">
    <property type="entry name" value="RIBONUCLEASE H"/>
    <property type="match status" value="1"/>
</dbReference>
<dbReference type="OrthoDB" id="266518at2759"/>
<dbReference type="Pfam" id="PF00078">
    <property type="entry name" value="RVT_1"/>
    <property type="match status" value="1"/>
</dbReference>
<keyword evidence="1" id="KW-0808">Transferase</keyword>
<organism evidence="10 11">
    <name type="scientific">Mytilus edulis</name>
    <name type="common">Blue mussel</name>
    <dbReference type="NCBI Taxonomy" id="6550"/>
    <lineage>
        <taxon>Eukaryota</taxon>
        <taxon>Metazoa</taxon>
        <taxon>Spiralia</taxon>
        <taxon>Lophotrochozoa</taxon>
        <taxon>Mollusca</taxon>
        <taxon>Bivalvia</taxon>
        <taxon>Autobranchia</taxon>
        <taxon>Pteriomorphia</taxon>
        <taxon>Mytilida</taxon>
        <taxon>Mytiloidea</taxon>
        <taxon>Mytilidae</taxon>
        <taxon>Mytilinae</taxon>
        <taxon>Mytilus</taxon>
    </lineage>
</organism>
<dbReference type="InterPro" id="IPR052055">
    <property type="entry name" value="Hepadnavirus_pol/RT"/>
</dbReference>
<dbReference type="Pfam" id="PF17917">
    <property type="entry name" value="RT_RNaseH"/>
    <property type="match status" value="1"/>
</dbReference>
<feature type="compositionally biased region" description="Low complexity" evidence="7">
    <location>
        <begin position="604"/>
        <end position="613"/>
    </location>
</feature>
<evidence type="ECO:0000256" key="3">
    <source>
        <dbReference type="ARBA" id="ARBA00022722"/>
    </source>
</evidence>
<reference evidence="10" key="1">
    <citation type="submission" date="2021-03" db="EMBL/GenBank/DDBJ databases">
        <authorList>
            <person name="Bekaert M."/>
        </authorList>
    </citation>
    <scope>NUCLEOTIDE SEQUENCE</scope>
</reference>
<dbReference type="Gene3D" id="3.30.420.10">
    <property type="entry name" value="Ribonuclease H-like superfamily/Ribonuclease H"/>
    <property type="match status" value="1"/>
</dbReference>
<dbReference type="EMBL" id="CAJPWZ010002408">
    <property type="protein sequence ID" value="CAG2237876.1"/>
    <property type="molecule type" value="Genomic_DNA"/>
</dbReference>
<protein>
    <recommendedName>
        <fullName evidence="12">Reverse transcriptase domain-containing protein</fullName>
    </recommendedName>
</protein>
<keyword evidence="3" id="KW-0540">Nuclease</keyword>